<dbReference type="InterPro" id="IPR001931">
    <property type="entry name" value="Ribosomal_eS21"/>
</dbReference>
<dbReference type="Gene3D" id="3.30.1230.20">
    <property type="match status" value="1"/>
</dbReference>
<dbReference type="AlphaFoldDB" id="A0AAD4SPS2"/>
<dbReference type="EMBL" id="JAJJMB010009426">
    <property type="protein sequence ID" value="KAI3913997.1"/>
    <property type="molecule type" value="Genomic_DNA"/>
</dbReference>
<protein>
    <submittedName>
        <fullName evidence="4">Uncharacterized protein</fullName>
    </submittedName>
</protein>
<evidence type="ECO:0000256" key="2">
    <source>
        <dbReference type="ARBA" id="ARBA00022980"/>
    </source>
</evidence>
<dbReference type="GO" id="GO:0003735">
    <property type="term" value="F:structural constituent of ribosome"/>
    <property type="evidence" value="ECO:0007669"/>
    <property type="project" value="InterPro"/>
</dbReference>
<dbReference type="Pfam" id="PF01249">
    <property type="entry name" value="Ribosomal_S21e"/>
    <property type="match status" value="1"/>
</dbReference>
<dbReference type="GO" id="GO:0006412">
    <property type="term" value="P:translation"/>
    <property type="evidence" value="ECO:0007669"/>
    <property type="project" value="InterPro"/>
</dbReference>
<evidence type="ECO:0000313" key="5">
    <source>
        <dbReference type="Proteomes" id="UP001202328"/>
    </source>
</evidence>
<accession>A0AAD4SPS2</accession>
<evidence type="ECO:0000256" key="1">
    <source>
        <dbReference type="ARBA" id="ARBA00010228"/>
    </source>
</evidence>
<evidence type="ECO:0000313" key="4">
    <source>
        <dbReference type="EMBL" id="KAI3913997.1"/>
    </source>
</evidence>
<name>A0AAD4SPS2_9MAGN</name>
<dbReference type="InterPro" id="IPR038579">
    <property type="entry name" value="Ribosomal_eS21_sf"/>
</dbReference>
<evidence type="ECO:0000256" key="3">
    <source>
        <dbReference type="ARBA" id="ARBA00023274"/>
    </source>
</evidence>
<keyword evidence="3" id="KW-0687">Ribonucleoprotein</keyword>
<sequence length="78" mass="8837">VTRLYKDKEHVEVEFTVKEITDNFDTQLCAIHAKQCDKQNTFGQLNIGHIDDSGIYTGHFSTFALSGFLRAQVPTHLP</sequence>
<keyword evidence="2" id="KW-0689">Ribosomal protein</keyword>
<gene>
    <name evidence="4" type="ORF">MKW98_010809</name>
</gene>
<keyword evidence="5" id="KW-1185">Reference proteome</keyword>
<reference evidence="4" key="1">
    <citation type="submission" date="2022-04" db="EMBL/GenBank/DDBJ databases">
        <title>A functionally conserved STORR gene fusion in Papaver species that diverged 16.8 million years ago.</title>
        <authorList>
            <person name="Catania T."/>
        </authorList>
    </citation>
    <scope>NUCLEOTIDE SEQUENCE</scope>
    <source>
        <strain evidence="4">S-188037</strain>
    </source>
</reference>
<proteinExistence type="inferred from homology"/>
<dbReference type="Proteomes" id="UP001202328">
    <property type="component" value="Unassembled WGS sequence"/>
</dbReference>
<dbReference type="GO" id="GO:0005840">
    <property type="term" value="C:ribosome"/>
    <property type="evidence" value="ECO:0007669"/>
    <property type="project" value="UniProtKB-KW"/>
</dbReference>
<feature type="non-terminal residue" evidence="4">
    <location>
        <position position="1"/>
    </location>
</feature>
<dbReference type="GO" id="GO:1990904">
    <property type="term" value="C:ribonucleoprotein complex"/>
    <property type="evidence" value="ECO:0007669"/>
    <property type="project" value="UniProtKB-KW"/>
</dbReference>
<comment type="similarity">
    <text evidence="1">Belongs to the eukaryotic ribosomal protein eS21 family.</text>
</comment>
<organism evidence="4 5">
    <name type="scientific">Papaver atlanticum</name>
    <dbReference type="NCBI Taxonomy" id="357466"/>
    <lineage>
        <taxon>Eukaryota</taxon>
        <taxon>Viridiplantae</taxon>
        <taxon>Streptophyta</taxon>
        <taxon>Embryophyta</taxon>
        <taxon>Tracheophyta</taxon>
        <taxon>Spermatophyta</taxon>
        <taxon>Magnoliopsida</taxon>
        <taxon>Ranunculales</taxon>
        <taxon>Papaveraceae</taxon>
        <taxon>Papaveroideae</taxon>
        <taxon>Papaver</taxon>
    </lineage>
</organism>
<comment type="caution">
    <text evidence="4">The sequence shown here is derived from an EMBL/GenBank/DDBJ whole genome shotgun (WGS) entry which is preliminary data.</text>
</comment>